<dbReference type="InterPro" id="IPR023996">
    <property type="entry name" value="TonB-dep_OMP_SusC/RagA"/>
</dbReference>
<feature type="chain" id="PRO_5045375142" evidence="3">
    <location>
        <begin position="22"/>
        <end position="1082"/>
    </location>
</feature>
<dbReference type="NCBIfam" id="TIGR04057">
    <property type="entry name" value="SusC_RagA_signa"/>
    <property type="match status" value="1"/>
</dbReference>
<keyword evidence="5" id="KW-0675">Receptor</keyword>
<proteinExistence type="inferred from homology"/>
<sequence length="1082" mass="119958">MRMTAFFLTVFCLHISASSLSQQVSLSLKNVPLERVFNEIRQQTGYNFVYNDDWLQQTKKVSISVAKAPLASVLDACFRDQPFTYTIIQQTIALKPRLKESTEEQVKDGFTVSGVVTNEIGEKLPGVTVLLKGTTTGAATTVDGKYSLQAHKANDTLVFTYVGYDKLEIAVNGRAVINVQLKAGARSMDEVVVVGMSNRQTKRSITGAVATIQTKELKQSPVANLSNALAGRLPGLITVQNSGEPGEDAAKLYIRGIGTYGNSAPLVVIDGLPRAQADFNQLDANEIESVSILKDATSSALYGIQGANGVIVVTTKRGSSNQKPALNFTVQQAVQQPVRLPRMMDAYNQALYFRESDINGEQPVRYTDEVLQKIKDGSDPYLYPNVNWFDELLKKTSMQSQYNLNVSGSTNMIRYFVSGSYIKQGTLLKYDDIFNDNYGVKSKFDRYNFRSNIDLDATSMLHLRVDLAGRLENRTGPGPGFSEVFSEITGRSPSALPVFNPDGTLGAGSGLEIPYHQNPYGMITNSGYYTNYTNVMYGTLSAKHDLDFITNGLSAQLFFSFENDNYKTTQRLQSFDSYWYRGENDPEPYKKIGIASRLATSGGSSIVRYNYLDLRLNYNRTFGVHGITGQILGNRTLRVIDNDLPYTYQGVSGHFTYNYKLKYFAEVNVGYNGSENFPKGKRYGMFPAFSAAWVVSEENFLKQAGWLDFMKLRMSHGIAGNDKIGGGRWQFISDFAPGGGFRFGTSPNDAPGYSENIVGNSFVTWERAAKSNAGIDLSFFRQGEVQLSFDVFREKRTSILTKPGTVPDFVGITGLAARNTGVMQNRGFEGELRLNKQFGQVKVFANIQLTYARNKILENDEPAPAFPYQDLKGYEYGYALGYRAIGFFKDAADIAKSPAQNFSKVIPGDIKYEDVNNDGVINAFDRVPIQLQNVPRYVGGLSMGASYKGFDISLLLNGATGGSGSVVMYAGSLLQLQRWTPELGDNARVPVAHASGNNSPLSDLLVQKTDYLKLRNAEMGYELPASILRPFRIQYVRIYLNGQNLLIWDSMWLKDRDPESFGNSVINYPLQRVMNIGVNVKF</sequence>
<protein>
    <submittedName>
        <fullName evidence="5">TonB-dependent receptor</fullName>
    </submittedName>
</protein>
<dbReference type="EMBL" id="JBEXAC010000001">
    <property type="protein sequence ID" value="MET6995962.1"/>
    <property type="molecule type" value="Genomic_DNA"/>
</dbReference>
<dbReference type="PROSITE" id="PS52016">
    <property type="entry name" value="TONB_DEPENDENT_REC_3"/>
    <property type="match status" value="1"/>
</dbReference>
<dbReference type="SUPFAM" id="SSF56935">
    <property type="entry name" value="Porins"/>
    <property type="match status" value="1"/>
</dbReference>
<dbReference type="Gene3D" id="2.170.130.10">
    <property type="entry name" value="TonB-dependent receptor, plug domain"/>
    <property type="match status" value="1"/>
</dbReference>
<keyword evidence="6" id="KW-1185">Reference proteome</keyword>
<keyword evidence="2" id="KW-0812">Transmembrane</keyword>
<evidence type="ECO:0000256" key="2">
    <source>
        <dbReference type="PROSITE-ProRule" id="PRU01360"/>
    </source>
</evidence>
<accession>A0ABV2T025</accession>
<gene>
    <name evidence="5" type="ORF">ABR189_01220</name>
</gene>
<keyword evidence="2" id="KW-0998">Cell outer membrane</keyword>
<dbReference type="InterPro" id="IPR023997">
    <property type="entry name" value="TonB-dep_OMP_SusC/RagA_CS"/>
</dbReference>
<evidence type="ECO:0000313" key="5">
    <source>
        <dbReference type="EMBL" id="MET6995962.1"/>
    </source>
</evidence>
<dbReference type="SUPFAM" id="SSF49464">
    <property type="entry name" value="Carboxypeptidase regulatory domain-like"/>
    <property type="match status" value="1"/>
</dbReference>
<organism evidence="5 6">
    <name type="scientific">Chitinophaga defluvii</name>
    <dbReference type="NCBI Taxonomy" id="3163343"/>
    <lineage>
        <taxon>Bacteria</taxon>
        <taxon>Pseudomonadati</taxon>
        <taxon>Bacteroidota</taxon>
        <taxon>Chitinophagia</taxon>
        <taxon>Chitinophagales</taxon>
        <taxon>Chitinophagaceae</taxon>
        <taxon>Chitinophaga</taxon>
    </lineage>
</organism>
<dbReference type="Pfam" id="PF13715">
    <property type="entry name" value="CarbopepD_reg_2"/>
    <property type="match status" value="1"/>
</dbReference>
<keyword evidence="1 3" id="KW-0732">Signal</keyword>
<dbReference type="RefSeq" id="WP_354658609.1">
    <property type="nucleotide sequence ID" value="NZ_JBEXAC010000001.1"/>
</dbReference>
<dbReference type="InterPro" id="IPR039426">
    <property type="entry name" value="TonB-dep_rcpt-like"/>
</dbReference>
<comment type="similarity">
    <text evidence="2">Belongs to the TonB-dependent receptor family.</text>
</comment>
<dbReference type="Pfam" id="PF07715">
    <property type="entry name" value="Plug"/>
    <property type="match status" value="1"/>
</dbReference>
<evidence type="ECO:0000256" key="3">
    <source>
        <dbReference type="SAM" id="SignalP"/>
    </source>
</evidence>
<keyword evidence="2" id="KW-0472">Membrane</keyword>
<evidence type="ECO:0000256" key="1">
    <source>
        <dbReference type="ARBA" id="ARBA00022729"/>
    </source>
</evidence>
<feature type="domain" description="TonB-dependent receptor plug" evidence="4">
    <location>
        <begin position="202"/>
        <end position="310"/>
    </location>
</feature>
<dbReference type="InterPro" id="IPR012910">
    <property type="entry name" value="Plug_dom"/>
</dbReference>
<reference evidence="5 6" key="1">
    <citation type="submission" date="2024-06" db="EMBL/GenBank/DDBJ databases">
        <title>Chitinophaga defluvii sp. nov., isolated from municipal sewage.</title>
        <authorList>
            <person name="Zhang L."/>
        </authorList>
    </citation>
    <scope>NUCLEOTIDE SEQUENCE [LARGE SCALE GENOMIC DNA]</scope>
    <source>
        <strain evidence="5 6">H8</strain>
    </source>
</reference>
<dbReference type="InterPro" id="IPR037066">
    <property type="entry name" value="Plug_dom_sf"/>
</dbReference>
<dbReference type="Proteomes" id="UP001549749">
    <property type="component" value="Unassembled WGS sequence"/>
</dbReference>
<evidence type="ECO:0000259" key="4">
    <source>
        <dbReference type="Pfam" id="PF07715"/>
    </source>
</evidence>
<keyword evidence="2" id="KW-0813">Transport</keyword>
<dbReference type="InterPro" id="IPR008969">
    <property type="entry name" value="CarboxyPept-like_regulatory"/>
</dbReference>
<dbReference type="PANTHER" id="PTHR30069:SF29">
    <property type="entry name" value="HEMOGLOBIN AND HEMOGLOBIN-HAPTOGLOBIN-BINDING PROTEIN 1-RELATED"/>
    <property type="match status" value="1"/>
</dbReference>
<keyword evidence="2" id="KW-1134">Transmembrane beta strand</keyword>
<dbReference type="PANTHER" id="PTHR30069">
    <property type="entry name" value="TONB-DEPENDENT OUTER MEMBRANE RECEPTOR"/>
    <property type="match status" value="1"/>
</dbReference>
<comment type="subcellular location">
    <subcellularLocation>
        <location evidence="2">Cell outer membrane</location>
        <topology evidence="2">Multi-pass membrane protein</topology>
    </subcellularLocation>
</comment>
<comment type="caution">
    <text evidence="5">The sequence shown here is derived from an EMBL/GenBank/DDBJ whole genome shotgun (WGS) entry which is preliminary data.</text>
</comment>
<evidence type="ECO:0000313" key="6">
    <source>
        <dbReference type="Proteomes" id="UP001549749"/>
    </source>
</evidence>
<dbReference type="Gene3D" id="2.60.40.1120">
    <property type="entry name" value="Carboxypeptidase-like, regulatory domain"/>
    <property type="match status" value="1"/>
</dbReference>
<name>A0ABV2T025_9BACT</name>
<dbReference type="NCBIfam" id="TIGR04056">
    <property type="entry name" value="OMP_RagA_SusC"/>
    <property type="match status" value="1"/>
</dbReference>
<feature type="signal peptide" evidence="3">
    <location>
        <begin position="1"/>
        <end position="21"/>
    </location>
</feature>